<sequence length="326" mass="35553">MRQRFCACGSVSFCFSRVLISVSSAIFRQLASGGEAQRPDRLFRAAVSAFASLTRPTRREITQLDDLALPLFEHVRVETRRYAAAVLCECASPPPGLLRKLSNEPVAISAPLLVRSQAFADTDLIGLIARHGLSHARVIARRADLNPAITALIRALSAQTDGASPVTFARSAAEGIGALEEGVRNRLRHMVRAANASGTVRDRNTALVDAARSNSIEAFATILAGRLAIPLALAMDIAGDQASSERLMIALRALGLEDAEAYLMTATLHRDRVLDRITIQRFVERYRAIRHETVQAQLGFWRRLREDPNQPGSRELGLVQPAATSK</sequence>
<organism evidence="1 2">
    <name type="scientific">Nitratireductor indicus C115</name>
    <dbReference type="NCBI Taxonomy" id="1231190"/>
    <lineage>
        <taxon>Bacteria</taxon>
        <taxon>Pseudomonadati</taxon>
        <taxon>Pseudomonadota</taxon>
        <taxon>Alphaproteobacteria</taxon>
        <taxon>Hyphomicrobiales</taxon>
        <taxon>Phyllobacteriaceae</taxon>
        <taxon>Nitratireductor</taxon>
    </lineage>
</organism>
<keyword evidence="2" id="KW-1185">Reference proteome</keyword>
<dbReference type="EMBL" id="AMSI01000016">
    <property type="protein sequence ID" value="EKF40623.1"/>
    <property type="molecule type" value="Genomic_DNA"/>
</dbReference>
<dbReference type="eggNOG" id="COG5330">
    <property type="taxonomic scope" value="Bacteria"/>
</dbReference>
<reference evidence="1 2" key="1">
    <citation type="journal article" date="2012" name="J. Bacteriol.">
        <title>Genome Sequence of Nitratireductor indicus Type Strain C115.</title>
        <authorList>
            <person name="Lai Q."/>
            <person name="Li G."/>
            <person name="Yu Z."/>
            <person name="Shao Z."/>
        </authorList>
    </citation>
    <scope>NUCLEOTIDE SEQUENCE [LARGE SCALE GENOMIC DNA]</scope>
    <source>
        <strain evidence="1 2">C115</strain>
    </source>
</reference>
<evidence type="ECO:0008006" key="3">
    <source>
        <dbReference type="Google" id="ProtNLM"/>
    </source>
</evidence>
<protein>
    <recommendedName>
        <fullName evidence="3">DUF2336 domain-containing protein</fullName>
    </recommendedName>
</protein>
<accession>K2MZI4</accession>
<dbReference type="AlphaFoldDB" id="K2MZI4"/>
<dbReference type="STRING" id="721133.SAMN05216176_103423"/>
<dbReference type="Proteomes" id="UP000007374">
    <property type="component" value="Unassembled WGS sequence"/>
</dbReference>
<evidence type="ECO:0000313" key="1">
    <source>
        <dbReference type="EMBL" id="EKF40623.1"/>
    </source>
</evidence>
<proteinExistence type="predicted"/>
<gene>
    <name evidence="1" type="ORF">NA8A_19780</name>
</gene>
<comment type="caution">
    <text evidence="1">The sequence shown here is derived from an EMBL/GenBank/DDBJ whole genome shotgun (WGS) entry which is preliminary data.</text>
</comment>
<evidence type="ECO:0000313" key="2">
    <source>
        <dbReference type="Proteomes" id="UP000007374"/>
    </source>
</evidence>
<dbReference type="PATRIC" id="fig|1231190.3.peg.4086"/>
<name>K2MZI4_9HYPH</name>